<evidence type="ECO:0000313" key="2">
    <source>
        <dbReference type="EMBL" id="CEP64928.1"/>
    </source>
</evidence>
<dbReference type="OrthoDB" id="4036644at2759"/>
<organism evidence="2 3">
    <name type="scientific">Lachancea lanzarotensis</name>
    <dbReference type="NCBI Taxonomy" id="1245769"/>
    <lineage>
        <taxon>Eukaryota</taxon>
        <taxon>Fungi</taxon>
        <taxon>Dikarya</taxon>
        <taxon>Ascomycota</taxon>
        <taxon>Saccharomycotina</taxon>
        <taxon>Saccharomycetes</taxon>
        <taxon>Saccharomycetales</taxon>
        <taxon>Saccharomycetaceae</taxon>
        <taxon>Lachancea</taxon>
    </lineage>
</organism>
<name>A0A0C7MY49_9SACH</name>
<evidence type="ECO:0000313" key="3">
    <source>
        <dbReference type="Proteomes" id="UP000054304"/>
    </source>
</evidence>
<feature type="domain" description="Myb-like" evidence="1">
    <location>
        <begin position="66"/>
        <end position="135"/>
    </location>
</feature>
<reference evidence="2 3" key="1">
    <citation type="submission" date="2014-12" db="EMBL/GenBank/DDBJ databases">
        <authorList>
            <person name="Neuveglise Cecile"/>
        </authorList>
    </citation>
    <scope>NUCLEOTIDE SEQUENCE [LARGE SCALE GENOMIC DNA]</scope>
    <source>
        <strain evidence="2 3">CBS 12615</strain>
    </source>
</reference>
<dbReference type="AlphaFoldDB" id="A0A0C7MY49"/>
<proteinExistence type="predicted"/>
<sequence>MSASGSGIMTLSAMACSADESQLATATTTKTTNGYGPLIKDENHKLQLTPLTVSRTSTPSSTSSVSLRRARNFWSVHEDTALVSTVIDNTAILKGSDNSNRPRGRFWLHISFELKNRHGLTRNKRQCRDRFNLLFWKAVRDRNTSRGELKHLDALLAQCLTLLYIDKNNVIMLKENGVSDSIGVNHNLIAAPEIPSLNEDTGLHSPAMSMYSSVSDGAPDMCYESLAELAFGLQRQVTALTQQVEDLSGVVEEERSRVDVLMKHGVMYQPVTRQEPFYAADTCCRPGNNNAYGKTPNSNYTMSPYLLARRE</sequence>
<dbReference type="RefSeq" id="XP_022631125.1">
    <property type="nucleotide sequence ID" value="XM_022770622.1"/>
</dbReference>
<dbReference type="Proteomes" id="UP000054304">
    <property type="component" value="Unassembled WGS sequence"/>
</dbReference>
<accession>A0A0C7MY49</accession>
<dbReference type="GeneID" id="34688498"/>
<protein>
    <submittedName>
        <fullName evidence="2">LALA0S15e00562g1_1</fullName>
    </submittedName>
</protein>
<evidence type="ECO:0000259" key="1">
    <source>
        <dbReference type="PROSITE" id="PS50090"/>
    </source>
</evidence>
<dbReference type="EMBL" id="LN736374">
    <property type="protein sequence ID" value="CEP64928.1"/>
    <property type="molecule type" value="Genomic_DNA"/>
</dbReference>
<dbReference type="PROSITE" id="PS50090">
    <property type="entry name" value="MYB_LIKE"/>
    <property type="match status" value="1"/>
</dbReference>
<dbReference type="InterPro" id="IPR001005">
    <property type="entry name" value="SANT/Myb"/>
</dbReference>
<dbReference type="HOGENOM" id="CLU_797101_0_0_1"/>
<gene>
    <name evidence="2" type="ORF">LALA0_S15e00562g</name>
</gene>
<keyword evidence="3" id="KW-1185">Reference proteome</keyword>